<feature type="region of interest" description="Disordered" evidence="1">
    <location>
        <begin position="71"/>
        <end position="97"/>
    </location>
</feature>
<comment type="caution">
    <text evidence="3">The sequence shown here is derived from an EMBL/GenBank/DDBJ whole genome shotgun (WGS) entry which is preliminary data.</text>
</comment>
<evidence type="ECO:0000256" key="1">
    <source>
        <dbReference type="SAM" id="MobiDB-lite"/>
    </source>
</evidence>
<gene>
    <name evidence="3" type="ORF">AB0I59_33060</name>
</gene>
<accession>A0ABV3GP85</accession>
<proteinExistence type="predicted"/>
<dbReference type="Pfam" id="PF13304">
    <property type="entry name" value="AAA_21"/>
    <property type="match status" value="1"/>
</dbReference>
<dbReference type="InterPro" id="IPR003959">
    <property type="entry name" value="ATPase_AAA_core"/>
</dbReference>
<dbReference type="Proteomes" id="UP001551675">
    <property type="component" value="Unassembled WGS sequence"/>
</dbReference>
<protein>
    <submittedName>
        <fullName evidence="3">AAA family ATPase</fullName>
    </submittedName>
</protein>
<dbReference type="EMBL" id="JBFALK010000022">
    <property type="protein sequence ID" value="MEV0973457.1"/>
    <property type="molecule type" value="Genomic_DNA"/>
</dbReference>
<evidence type="ECO:0000313" key="3">
    <source>
        <dbReference type="EMBL" id="MEV0973457.1"/>
    </source>
</evidence>
<dbReference type="InterPro" id="IPR027417">
    <property type="entry name" value="P-loop_NTPase"/>
</dbReference>
<sequence length="97" mass="10614">MLLRGRVAGHRSIRDEQTLSLVAVPRRGEPKPRPSEVPPVVTVAGIYGPNASGKSNVLDALRWMTEAIRQSQTGWSPHGGVPRDPFKLSEAGRRRHG</sequence>
<dbReference type="Gene3D" id="3.40.50.300">
    <property type="entry name" value="P-loop containing nucleotide triphosphate hydrolases"/>
    <property type="match status" value="1"/>
</dbReference>
<feature type="compositionally biased region" description="Basic and acidic residues" evidence="1">
    <location>
        <begin position="84"/>
        <end position="97"/>
    </location>
</feature>
<evidence type="ECO:0000259" key="2">
    <source>
        <dbReference type="Pfam" id="PF13304"/>
    </source>
</evidence>
<reference evidence="3 4" key="1">
    <citation type="submission" date="2024-06" db="EMBL/GenBank/DDBJ databases">
        <title>The Natural Products Discovery Center: Release of the First 8490 Sequenced Strains for Exploring Actinobacteria Biosynthetic Diversity.</title>
        <authorList>
            <person name="Kalkreuter E."/>
            <person name="Kautsar S.A."/>
            <person name="Yang D."/>
            <person name="Bader C.D."/>
            <person name="Teijaro C.N."/>
            <person name="Fluegel L."/>
            <person name="Davis C.M."/>
            <person name="Simpson J.R."/>
            <person name="Lauterbach L."/>
            <person name="Steele A.D."/>
            <person name="Gui C."/>
            <person name="Meng S."/>
            <person name="Li G."/>
            <person name="Viehrig K."/>
            <person name="Ye F."/>
            <person name="Su P."/>
            <person name="Kiefer A.F."/>
            <person name="Nichols A."/>
            <person name="Cepeda A.J."/>
            <person name="Yan W."/>
            <person name="Fan B."/>
            <person name="Jiang Y."/>
            <person name="Adhikari A."/>
            <person name="Zheng C.-J."/>
            <person name="Schuster L."/>
            <person name="Cowan T.M."/>
            <person name="Smanski M.J."/>
            <person name="Chevrette M.G."/>
            <person name="De Carvalho L.P.S."/>
            <person name="Shen B."/>
        </authorList>
    </citation>
    <scope>NUCLEOTIDE SEQUENCE [LARGE SCALE GENOMIC DNA]</scope>
    <source>
        <strain evidence="3 4">NPDC050100</strain>
    </source>
</reference>
<evidence type="ECO:0000313" key="4">
    <source>
        <dbReference type="Proteomes" id="UP001551675"/>
    </source>
</evidence>
<feature type="domain" description="ATPase AAA-type core" evidence="2">
    <location>
        <begin position="43"/>
        <end position="86"/>
    </location>
</feature>
<name>A0ABV3GP85_MICGL</name>
<organism evidence="3 4">
    <name type="scientific">Microtetraspora glauca</name>
    <dbReference type="NCBI Taxonomy" id="1996"/>
    <lineage>
        <taxon>Bacteria</taxon>
        <taxon>Bacillati</taxon>
        <taxon>Actinomycetota</taxon>
        <taxon>Actinomycetes</taxon>
        <taxon>Streptosporangiales</taxon>
        <taxon>Streptosporangiaceae</taxon>
        <taxon>Microtetraspora</taxon>
    </lineage>
</organism>
<dbReference type="RefSeq" id="WP_358139124.1">
    <property type="nucleotide sequence ID" value="NZ_JBFALK010000022.1"/>
</dbReference>
<keyword evidence="4" id="KW-1185">Reference proteome</keyword>